<proteinExistence type="inferred from homology"/>
<dbReference type="EMBL" id="PJQD01000005">
    <property type="protein sequence ID" value="POY76496.1"/>
    <property type="molecule type" value="Genomic_DNA"/>
</dbReference>
<dbReference type="Proteomes" id="UP000237144">
    <property type="component" value="Unassembled WGS sequence"/>
</dbReference>
<evidence type="ECO:0008006" key="5">
    <source>
        <dbReference type="Google" id="ProtNLM"/>
    </source>
</evidence>
<evidence type="ECO:0000313" key="3">
    <source>
        <dbReference type="EMBL" id="POY76496.1"/>
    </source>
</evidence>
<dbReference type="InterPro" id="IPR007590">
    <property type="entry name" value="Saf4/Yju2"/>
</dbReference>
<dbReference type="STRING" id="741276.A0A2S5BI94"/>
<dbReference type="GO" id="GO:0005684">
    <property type="term" value="C:U2-type spliceosomal complex"/>
    <property type="evidence" value="ECO:0007669"/>
    <property type="project" value="TreeGrafter"/>
</dbReference>
<dbReference type="AlphaFoldDB" id="A0A2S5BI94"/>
<sequence length="404" mass="45528">MQGFNKYYPPDYEPDKHKSLNSYHGKHALGKRAHKADQGILVVRFELPFNMWCDHCKAHIGQGVRYNAEKQKVGNYYSTTIWAFRFKCHLCSGRIEIRTDPQNTRYVVTEGARQKNEEWDPAENGQMVIDNSTSNNEAPPDPFVSLEKDVTQKAVALTESQRLTALYEKNDSQWSDPYAASYALRAGFRERKRVRLESEAKAEEVKSRFGLGERARIEDLRTPKPGTEEAEWERKEWERAKAQMVRAKEEGEERRRRDEEQAGWRATAGSEKASIQERKRRRQREGDDPARRPTDRRADRSSSSRRVSAPLPASRTSLVNVAHHSPAQTIRRSKSTASLSSSSKPSAATNPALKALHSKLSLASALKQDPFRQGGGFVGKSASPARISSSSSSVGSGVRVVKKT</sequence>
<name>A0A2S5BI94_9BASI</name>
<evidence type="ECO:0000256" key="2">
    <source>
        <dbReference type="SAM" id="MobiDB-lite"/>
    </source>
</evidence>
<feature type="compositionally biased region" description="Low complexity" evidence="2">
    <location>
        <begin position="304"/>
        <end position="315"/>
    </location>
</feature>
<reference evidence="3 4" key="1">
    <citation type="journal article" date="2018" name="Front. Microbiol.">
        <title>Prospects for Fungal Bioremediation of Acidic Radioactive Waste Sites: Characterization and Genome Sequence of Rhodotorula taiwanensis MD1149.</title>
        <authorList>
            <person name="Tkavc R."/>
            <person name="Matrosova V.Y."/>
            <person name="Grichenko O.E."/>
            <person name="Gostincar C."/>
            <person name="Volpe R.P."/>
            <person name="Klimenkova P."/>
            <person name="Gaidamakova E.K."/>
            <person name="Zhou C.E."/>
            <person name="Stewart B.J."/>
            <person name="Lyman M.G."/>
            <person name="Malfatti S.A."/>
            <person name="Rubinfeld B."/>
            <person name="Courtot M."/>
            <person name="Singh J."/>
            <person name="Dalgard C.L."/>
            <person name="Hamilton T."/>
            <person name="Frey K.G."/>
            <person name="Gunde-Cimerman N."/>
            <person name="Dugan L."/>
            <person name="Daly M.J."/>
        </authorList>
    </citation>
    <scope>NUCLEOTIDE SEQUENCE [LARGE SCALE GENOMIC DNA]</scope>
    <source>
        <strain evidence="3 4">MD1149</strain>
    </source>
</reference>
<dbReference type="GO" id="GO:0071014">
    <property type="term" value="C:post-mRNA release spliceosomal complex"/>
    <property type="evidence" value="ECO:0007669"/>
    <property type="project" value="TreeGrafter"/>
</dbReference>
<evidence type="ECO:0000256" key="1">
    <source>
        <dbReference type="ARBA" id="ARBA00005595"/>
    </source>
</evidence>
<dbReference type="PANTHER" id="PTHR12111">
    <property type="entry name" value="SPLICING FACTOR YJU2"/>
    <property type="match status" value="1"/>
</dbReference>
<feature type="region of interest" description="Disordered" evidence="2">
    <location>
        <begin position="217"/>
        <end position="352"/>
    </location>
</feature>
<organism evidence="3 4">
    <name type="scientific">Rhodotorula taiwanensis</name>
    <dbReference type="NCBI Taxonomy" id="741276"/>
    <lineage>
        <taxon>Eukaryota</taxon>
        <taxon>Fungi</taxon>
        <taxon>Dikarya</taxon>
        <taxon>Basidiomycota</taxon>
        <taxon>Pucciniomycotina</taxon>
        <taxon>Microbotryomycetes</taxon>
        <taxon>Sporidiobolales</taxon>
        <taxon>Sporidiobolaceae</taxon>
        <taxon>Rhodotorula</taxon>
    </lineage>
</organism>
<evidence type="ECO:0000313" key="4">
    <source>
        <dbReference type="Proteomes" id="UP000237144"/>
    </source>
</evidence>
<feature type="compositionally biased region" description="Low complexity" evidence="2">
    <location>
        <begin position="335"/>
        <end position="352"/>
    </location>
</feature>
<feature type="compositionally biased region" description="Basic and acidic residues" evidence="2">
    <location>
        <begin position="232"/>
        <end position="262"/>
    </location>
</feature>
<protein>
    <recommendedName>
        <fullName evidence="5">DUF572-domain-containing protein</fullName>
    </recommendedName>
</protein>
<keyword evidence="4" id="KW-1185">Reference proteome</keyword>
<comment type="caution">
    <text evidence="3">The sequence shown here is derived from an EMBL/GenBank/DDBJ whole genome shotgun (WGS) entry which is preliminary data.</text>
</comment>
<dbReference type="Pfam" id="PF04502">
    <property type="entry name" value="Saf4_Yju2"/>
    <property type="match status" value="1"/>
</dbReference>
<feature type="compositionally biased region" description="Low complexity" evidence="2">
    <location>
        <begin position="381"/>
        <end position="404"/>
    </location>
</feature>
<dbReference type="PANTHER" id="PTHR12111:SF2">
    <property type="entry name" value="SPLICING FACTOR YJU2B-RELATED"/>
    <property type="match status" value="1"/>
</dbReference>
<gene>
    <name evidence="3" type="ORF">BMF94_0697</name>
</gene>
<feature type="region of interest" description="Disordered" evidence="2">
    <location>
        <begin position="373"/>
        <end position="404"/>
    </location>
</feature>
<comment type="similarity">
    <text evidence="1">Belongs to the CWC16 family.</text>
</comment>
<dbReference type="OrthoDB" id="360327at2759"/>
<feature type="compositionally biased region" description="Basic and acidic residues" evidence="2">
    <location>
        <begin position="284"/>
        <end position="302"/>
    </location>
</feature>
<dbReference type="GO" id="GO:0000398">
    <property type="term" value="P:mRNA splicing, via spliceosome"/>
    <property type="evidence" value="ECO:0007669"/>
    <property type="project" value="InterPro"/>
</dbReference>
<accession>A0A2S5BI94</accession>